<gene>
    <name evidence="1" type="ORF">L0M17_16100</name>
</gene>
<keyword evidence="2" id="KW-1185">Reference proteome</keyword>
<reference evidence="1 2" key="1">
    <citation type="submission" date="2022-03" db="EMBL/GenBank/DDBJ databases">
        <title>Sinomonas sp. isolated from a soil.</title>
        <authorList>
            <person name="Han J."/>
            <person name="Kim D.-U."/>
        </authorList>
    </citation>
    <scope>NUCLEOTIDE SEQUENCE [LARGE SCALE GENOMIC DNA]</scope>
    <source>
        <strain evidence="1 2">5-5</strain>
    </source>
</reference>
<comment type="caution">
    <text evidence="1">The sequence shown here is derived from an EMBL/GenBank/DDBJ whole genome shotgun (WGS) entry which is preliminary data.</text>
</comment>
<dbReference type="Proteomes" id="UP001202922">
    <property type="component" value="Unassembled WGS sequence"/>
</dbReference>
<evidence type="ECO:0000313" key="1">
    <source>
        <dbReference type="EMBL" id="MCH6471483.1"/>
    </source>
</evidence>
<evidence type="ECO:0000313" key="2">
    <source>
        <dbReference type="Proteomes" id="UP001202922"/>
    </source>
</evidence>
<proteinExistence type="predicted"/>
<protein>
    <submittedName>
        <fullName evidence="1">Uncharacterized protein</fullName>
    </submittedName>
</protein>
<accession>A0ABS9U470</accession>
<name>A0ABS9U470_9MICC</name>
<sequence length="190" mass="20351">MLQPFIASLLEQAVTSPEDPLLAGEGTSVAEGDRCESIFGLYAAGVPLSEIAHILGCSVLTAQDDIEQARGRRPVLENQDDRVAWELHRAVVDKLREDPAPVVAAARARLKLLRGDDGGQPDDGGRPGQLADQLGEWERLLEGDVESLIDSMLAPGEQGAQLRRATPFAEVLTADERLAAMRKASVPAPL</sequence>
<dbReference type="EMBL" id="JAKZBV010000001">
    <property type="protein sequence ID" value="MCH6471483.1"/>
    <property type="molecule type" value="Genomic_DNA"/>
</dbReference>
<dbReference type="RefSeq" id="WP_241055303.1">
    <property type="nucleotide sequence ID" value="NZ_JAKZBV010000001.1"/>
</dbReference>
<organism evidence="1 2">
    <name type="scientific">Sinomonas terrae</name>
    <dbReference type="NCBI Taxonomy" id="2908838"/>
    <lineage>
        <taxon>Bacteria</taxon>
        <taxon>Bacillati</taxon>
        <taxon>Actinomycetota</taxon>
        <taxon>Actinomycetes</taxon>
        <taxon>Micrococcales</taxon>
        <taxon>Micrococcaceae</taxon>
        <taxon>Sinomonas</taxon>
    </lineage>
</organism>